<feature type="domain" description="F5/8 type C" evidence="1">
    <location>
        <begin position="224"/>
        <end position="398"/>
    </location>
</feature>
<dbReference type="PROSITE" id="PS50022">
    <property type="entry name" value="FA58C_3"/>
    <property type="match status" value="1"/>
</dbReference>
<dbReference type="Gene3D" id="2.60.120.260">
    <property type="entry name" value="Galactose-binding domain-like"/>
    <property type="match status" value="1"/>
</dbReference>
<dbReference type="InterPro" id="IPR032164">
    <property type="entry name" value="DUF5000"/>
</dbReference>
<dbReference type="InterPro" id="IPR000421">
    <property type="entry name" value="FA58C"/>
</dbReference>
<reference evidence="2" key="1">
    <citation type="submission" date="2023-06" db="EMBL/GenBank/DDBJ databases">
        <title>Genomic of Parafulvivirga corallium.</title>
        <authorList>
            <person name="Wang G."/>
        </authorList>
    </citation>
    <scope>NUCLEOTIDE SEQUENCE</scope>
    <source>
        <strain evidence="2">BMA10</strain>
    </source>
</reference>
<evidence type="ECO:0000259" key="1">
    <source>
        <dbReference type="PROSITE" id="PS50022"/>
    </source>
</evidence>
<dbReference type="InterPro" id="IPR002908">
    <property type="entry name" value="Frataxin/CyaY"/>
</dbReference>
<evidence type="ECO:0000313" key="3">
    <source>
        <dbReference type="Proteomes" id="UP001172082"/>
    </source>
</evidence>
<name>A0ABT8KPT4_9BACT</name>
<dbReference type="RefSeq" id="WP_346752255.1">
    <property type="nucleotide sequence ID" value="NZ_JAUJEA010000004.1"/>
</dbReference>
<dbReference type="Pfam" id="PF16389">
    <property type="entry name" value="DUF4998"/>
    <property type="match status" value="1"/>
</dbReference>
<keyword evidence="3" id="KW-1185">Reference proteome</keyword>
<dbReference type="InterPro" id="IPR008979">
    <property type="entry name" value="Galactose-bd-like_sf"/>
</dbReference>
<dbReference type="Pfam" id="PF16391">
    <property type="entry name" value="DUF5000"/>
    <property type="match status" value="1"/>
</dbReference>
<protein>
    <submittedName>
        <fullName evidence="2">DUF4998 domain-containing protein</fullName>
    </submittedName>
</protein>
<dbReference type="SUPFAM" id="SSF49785">
    <property type="entry name" value="Galactose-binding domain-like"/>
    <property type="match status" value="1"/>
</dbReference>
<dbReference type="EMBL" id="JAUJEA010000004">
    <property type="protein sequence ID" value="MDN5202229.1"/>
    <property type="molecule type" value="Genomic_DNA"/>
</dbReference>
<accession>A0ABT8KPT4</accession>
<sequence>MANLKRIVNNKWIHLMMFSMIIVFSCETTEETYEEFTRNGETVYIGKADTVIVGPGFEKLRFWVVINADPKINKGLLETSDGAFMHEFDVVRTRNGQDTITFDLDLDEGEYTFDLYLLDDGGNRSIGREIQTTVFGEKYQASLLNRGIAGIDAFSANAVINWSDPNPGTIETILTYEDADGVMQTVLVSNEDNQTTLSSYKTGGSIVVSSTYKPTETAIEVFEAIPAETTFPSQFLLDKTLISALGLTGDATAGCWGSTYERLTDGSTDAFWHGCDIPEDQYPWVLSFDLGVAANLSGFRLDERADCCGGRSPANYQIWGTNDISGPATVDIDAGTIADWEADAEAKGWVKLLDVSGNNSASFEVEVPENATKFRYLRLVGISAIDGGLTANFNELTFWATAVE</sequence>
<dbReference type="Proteomes" id="UP001172082">
    <property type="component" value="Unassembled WGS sequence"/>
</dbReference>
<dbReference type="PROSITE" id="PS50810">
    <property type="entry name" value="FRATAXIN_2"/>
    <property type="match status" value="1"/>
</dbReference>
<proteinExistence type="predicted"/>
<gene>
    <name evidence="2" type="ORF">QQ008_12665</name>
</gene>
<evidence type="ECO:0000313" key="2">
    <source>
        <dbReference type="EMBL" id="MDN5202229.1"/>
    </source>
</evidence>
<comment type="caution">
    <text evidence="2">The sequence shown here is derived from an EMBL/GenBank/DDBJ whole genome shotgun (WGS) entry which is preliminary data.</text>
</comment>
<organism evidence="2 3">
    <name type="scientific">Splendidivirga corallicola</name>
    <dbReference type="NCBI Taxonomy" id="3051826"/>
    <lineage>
        <taxon>Bacteria</taxon>
        <taxon>Pseudomonadati</taxon>
        <taxon>Bacteroidota</taxon>
        <taxon>Cytophagia</taxon>
        <taxon>Cytophagales</taxon>
        <taxon>Splendidivirgaceae</taxon>
        <taxon>Splendidivirga</taxon>
    </lineage>
</organism>
<dbReference type="PROSITE" id="PS51257">
    <property type="entry name" value="PROKAR_LIPOPROTEIN"/>
    <property type="match status" value="1"/>
</dbReference>